<dbReference type="GO" id="GO:0046872">
    <property type="term" value="F:metal ion binding"/>
    <property type="evidence" value="ECO:0007669"/>
    <property type="project" value="UniProtKB-KW"/>
</dbReference>
<dbReference type="GO" id="GO:0006508">
    <property type="term" value="P:proteolysis"/>
    <property type="evidence" value="ECO:0007669"/>
    <property type="project" value="UniProtKB-KW"/>
</dbReference>
<evidence type="ECO:0000256" key="6">
    <source>
        <dbReference type="ARBA" id="ARBA00022833"/>
    </source>
</evidence>
<dbReference type="Pfam" id="PF05572">
    <property type="entry name" value="Peptidase_M43"/>
    <property type="match status" value="1"/>
</dbReference>
<keyword evidence="6" id="KW-0862">Zinc</keyword>
<evidence type="ECO:0000256" key="4">
    <source>
        <dbReference type="ARBA" id="ARBA00022729"/>
    </source>
</evidence>
<gene>
    <name evidence="10" type="ORF">FA15DRAFT_582127</name>
</gene>
<organism evidence="10 11">
    <name type="scientific">Coprinopsis marcescibilis</name>
    <name type="common">Agaric fungus</name>
    <name type="synonym">Psathyrella marcescibilis</name>
    <dbReference type="NCBI Taxonomy" id="230819"/>
    <lineage>
        <taxon>Eukaryota</taxon>
        <taxon>Fungi</taxon>
        <taxon>Dikarya</taxon>
        <taxon>Basidiomycota</taxon>
        <taxon>Agaricomycotina</taxon>
        <taxon>Agaricomycetes</taxon>
        <taxon>Agaricomycetidae</taxon>
        <taxon>Agaricales</taxon>
        <taxon>Agaricineae</taxon>
        <taxon>Psathyrellaceae</taxon>
        <taxon>Coprinopsis</taxon>
    </lineage>
</organism>
<dbReference type="PANTHER" id="PTHR47466:SF1">
    <property type="entry name" value="METALLOPROTEASE MEP1 (AFU_ORTHOLOGUE AFUA_1G07730)-RELATED"/>
    <property type="match status" value="1"/>
</dbReference>
<feature type="domain" description="Peptidase M43 pregnancy-associated plasma-A" evidence="9">
    <location>
        <begin position="167"/>
        <end position="254"/>
    </location>
</feature>
<protein>
    <submittedName>
        <fullName evidence="10">Metalloprotease</fullName>
    </submittedName>
</protein>
<reference evidence="10 11" key="1">
    <citation type="journal article" date="2019" name="Nat. Ecol. Evol.">
        <title>Megaphylogeny resolves global patterns of mushroom evolution.</title>
        <authorList>
            <person name="Varga T."/>
            <person name="Krizsan K."/>
            <person name="Foldi C."/>
            <person name="Dima B."/>
            <person name="Sanchez-Garcia M."/>
            <person name="Sanchez-Ramirez S."/>
            <person name="Szollosi G.J."/>
            <person name="Szarkandi J.G."/>
            <person name="Papp V."/>
            <person name="Albert L."/>
            <person name="Andreopoulos W."/>
            <person name="Angelini C."/>
            <person name="Antonin V."/>
            <person name="Barry K.W."/>
            <person name="Bougher N.L."/>
            <person name="Buchanan P."/>
            <person name="Buyck B."/>
            <person name="Bense V."/>
            <person name="Catcheside P."/>
            <person name="Chovatia M."/>
            <person name="Cooper J."/>
            <person name="Damon W."/>
            <person name="Desjardin D."/>
            <person name="Finy P."/>
            <person name="Geml J."/>
            <person name="Haridas S."/>
            <person name="Hughes K."/>
            <person name="Justo A."/>
            <person name="Karasinski D."/>
            <person name="Kautmanova I."/>
            <person name="Kiss B."/>
            <person name="Kocsube S."/>
            <person name="Kotiranta H."/>
            <person name="LaButti K.M."/>
            <person name="Lechner B.E."/>
            <person name="Liimatainen K."/>
            <person name="Lipzen A."/>
            <person name="Lukacs Z."/>
            <person name="Mihaltcheva S."/>
            <person name="Morgado L.N."/>
            <person name="Niskanen T."/>
            <person name="Noordeloos M.E."/>
            <person name="Ohm R.A."/>
            <person name="Ortiz-Santana B."/>
            <person name="Ovrebo C."/>
            <person name="Racz N."/>
            <person name="Riley R."/>
            <person name="Savchenko A."/>
            <person name="Shiryaev A."/>
            <person name="Soop K."/>
            <person name="Spirin V."/>
            <person name="Szebenyi C."/>
            <person name="Tomsovsky M."/>
            <person name="Tulloss R.E."/>
            <person name="Uehling J."/>
            <person name="Grigoriev I.V."/>
            <person name="Vagvolgyi C."/>
            <person name="Papp T."/>
            <person name="Martin F.M."/>
            <person name="Miettinen O."/>
            <person name="Hibbett D.S."/>
            <person name="Nagy L.G."/>
        </authorList>
    </citation>
    <scope>NUCLEOTIDE SEQUENCE [LARGE SCALE GENOMIC DNA]</scope>
    <source>
        <strain evidence="10 11">CBS 121175</strain>
    </source>
</reference>
<feature type="non-terminal residue" evidence="10">
    <location>
        <position position="1"/>
    </location>
</feature>
<dbReference type="CDD" id="cd04275">
    <property type="entry name" value="ZnMc_pappalysin_like"/>
    <property type="match status" value="1"/>
</dbReference>
<dbReference type="Proteomes" id="UP000307440">
    <property type="component" value="Unassembled WGS sequence"/>
</dbReference>
<evidence type="ECO:0000256" key="1">
    <source>
        <dbReference type="ARBA" id="ARBA00008721"/>
    </source>
</evidence>
<dbReference type="InterPro" id="IPR008754">
    <property type="entry name" value="Peptidase_M43"/>
</dbReference>
<evidence type="ECO:0000256" key="7">
    <source>
        <dbReference type="ARBA" id="ARBA00023049"/>
    </source>
</evidence>
<evidence type="ECO:0000256" key="3">
    <source>
        <dbReference type="ARBA" id="ARBA00022723"/>
    </source>
</evidence>
<keyword evidence="7 10" id="KW-0482">Metalloprotease</keyword>
<evidence type="ECO:0000313" key="10">
    <source>
        <dbReference type="EMBL" id="TFK29517.1"/>
    </source>
</evidence>
<evidence type="ECO:0000259" key="9">
    <source>
        <dbReference type="Pfam" id="PF05572"/>
    </source>
</evidence>
<dbReference type="STRING" id="230819.A0A5C3L9K8"/>
<keyword evidence="4" id="KW-0732">Signal</keyword>
<name>A0A5C3L9K8_COPMA</name>
<accession>A0A5C3L9K8</accession>
<keyword evidence="11" id="KW-1185">Reference proteome</keyword>
<dbReference type="Gene3D" id="3.40.390.10">
    <property type="entry name" value="Collagenase (Catalytic Domain)"/>
    <property type="match status" value="1"/>
</dbReference>
<keyword evidence="8" id="KW-1015">Disulfide bond</keyword>
<evidence type="ECO:0000313" key="11">
    <source>
        <dbReference type="Proteomes" id="UP000307440"/>
    </source>
</evidence>
<dbReference type="OrthoDB" id="536211at2759"/>
<keyword evidence="3" id="KW-0479">Metal-binding</keyword>
<comment type="similarity">
    <text evidence="1">Belongs to the peptidase M43B family.</text>
</comment>
<evidence type="ECO:0000256" key="2">
    <source>
        <dbReference type="ARBA" id="ARBA00022670"/>
    </source>
</evidence>
<evidence type="ECO:0000256" key="8">
    <source>
        <dbReference type="ARBA" id="ARBA00023157"/>
    </source>
</evidence>
<keyword evidence="5" id="KW-0378">Hydrolase</keyword>
<dbReference type="InterPro" id="IPR024079">
    <property type="entry name" value="MetalloPept_cat_dom_sf"/>
</dbReference>
<dbReference type="AlphaFoldDB" id="A0A5C3L9K8"/>
<evidence type="ECO:0000256" key="5">
    <source>
        <dbReference type="ARBA" id="ARBA00022801"/>
    </source>
</evidence>
<dbReference type="EMBL" id="ML210149">
    <property type="protein sequence ID" value="TFK29517.1"/>
    <property type="molecule type" value="Genomic_DNA"/>
</dbReference>
<dbReference type="GO" id="GO:0008237">
    <property type="term" value="F:metallopeptidase activity"/>
    <property type="evidence" value="ECO:0007669"/>
    <property type="project" value="UniProtKB-KW"/>
</dbReference>
<dbReference type="PANTHER" id="PTHR47466">
    <property type="match status" value="1"/>
</dbReference>
<proteinExistence type="inferred from homology"/>
<keyword evidence="2 10" id="KW-0645">Protease</keyword>
<sequence>RACGTYINPDDAKKEEQKFRRMRKGHRAPDDLLTFPLWYHVVAKNETFEGGWLADETIDELVGNLNRDFADSGITFDLLGVNRVLNMTWFERADPFSGSGLEAEMKAATRVGGRETLNVWTLALPEGPAGYAVFPWSYDQSELNAKLDGVVMKWDITPGPGKTIRVGKTLTHEVGHWAGLYHTFQGSSCEGSGDFVDDTPTQLNSTSPSQGCSRIDTCPTAPGDDPIFNFMDYSSDECRTQFTPGQIERMRDVLVNYRFFED</sequence>
<dbReference type="SUPFAM" id="SSF55486">
    <property type="entry name" value="Metalloproteases ('zincins'), catalytic domain"/>
    <property type="match status" value="1"/>
</dbReference>